<dbReference type="Pfam" id="PF00787">
    <property type="entry name" value="PX"/>
    <property type="match status" value="1"/>
</dbReference>
<dbReference type="OrthoDB" id="428895at2759"/>
<evidence type="ECO:0000256" key="1">
    <source>
        <dbReference type="ARBA" id="ARBA00004116"/>
    </source>
</evidence>
<keyword evidence="8" id="KW-1185">Reference proteome</keyword>
<evidence type="ECO:0000313" key="7">
    <source>
        <dbReference type="EMBL" id="OCK80762.1"/>
    </source>
</evidence>
<dbReference type="SMART" id="SM00397">
    <property type="entry name" value="t_SNARE"/>
    <property type="match status" value="1"/>
</dbReference>
<dbReference type="GO" id="GO:0007034">
    <property type="term" value="P:vacuolar transport"/>
    <property type="evidence" value="ECO:0007669"/>
    <property type="project" value="UniProtKB-ARBA"/>
</dbReference>
<evidence type="ECO:0000259" key="6">
    <source>
        <dbReference type="PROSITE" id="PS50195"/>
    </source>
</evidence>
<dbReference type="GO" id="GO:0000329">
    <property type="term" value="C:fungal-type vacuole membrane"/>
    <property type="evidence" value="ECO:0007669"/>
    <property type="project" value="UniProtKB-ARBA"/>
</dbReference>
<dbReference type="SMART" id="SM00312">
    <property type="entry name" value="PX"/>
    <property type="match status" value="1"/>
</dbReference>
<keyword evidence="2" id="KW-0926">Vacuole</keyword>
<dbReference type="CDD" id="cd15858">
    <property type="entry name" value="SNARE_VAM7"/>
    <property type="match status" value="1"/>
</dbReference>
<name>A0A8E2JFR9_9PEZI</name>
<evidence type="ECO:0008006" key="9">
    <source>
        <dbReference type="Google" id="ProtNLM"/>
    </source>
</evidence>
<dbReference type="GO" id="GO:0035091">
    <property type="term" value="F:phosphatidylinositol binding"/>
    <property type="evidence" value="ECO:0007669"/>
    <property type="project" value="InterPro"/>
</dbReference>
<dbReference type="InterPro" id="IPR001683">
    <property type="entry name" value="PX_dom"/>
</dbReference>
<evidence type="ECO:0000259" key="5">
    <source>
        <dbReference type="PROSITE" id="PS50192"/>
    </source>
</evidence>
<dbReference type="CDD" id="cd06897">
    <property type="entry name" value="PX_SNARE"/>
    <property type="match status" value="1"/>
</dbReference>
<dbReference type="PROSITE" id="PS50195">
    <property type="entry name" value="PX"/>
    <property type="match status" value="1"/>
</dbReference>
<dbReference type="Gene3D" id="1.20.5.110">
    <property type="match status" value="1"/>
</dbReference>
<sequence length="391" mass="41742">MPLTITIPTTTTSPASLTSKAYTLYTIHLTAPLRTTTLQKRYSDFASLHTLLTAEAGCAPPAPLPAKSWLGGSLGKFGFGSTAGSAELIEERRQGLESYLQAIEGAADERWRATVAYRSFLELGTGAWGKEGRNGSISAAGVRAGKDGIRIRDASEWLDAFAELKTRLQEARLWLTRREQAGSAAGQHEAGAGAKRGLVRAATLIQALEAGLEQLGGRTVGGDEWNGERLGEGEIRRRRDLVAAARKEREGLEGVLNAMAVKAAAAASGGAGSMASGAATAEMKNGLFRGAGMATGGAAGSRRVLGAPTKETERTRELDNDGVLQLQAQIMAEQDEDLMDLGKVVRRMREMGVQINEEVLLQNQMLGLLDEDVDRVGGKMRIAKKRIEKIR</sequence>
<dbReference type="Proteomes" id="UP000250266">
    <property type="component" value="Unassembled WGS sequence"/>
</dbReference>
<dbReference type="AlphaFoldDB" id="A0A8E2JFR9"/>
<gene>
    <name evidence="7" type="ORF">K432DRAFT_36616</name>
</gene>
<evidence type="ECO:0000256" key="2">
    <source>
        <dbReference type="ARBA" id="ARBA00022554"/>
    </source>
</evidence>
<feature type="domain" description="T-SNARE coiled-coil homology" evidence="5">
    <location>
        <begin position="328"/>
        <end position="390"/>
    </location>
</feature>
<dbReference type="SUPFAM" id="SSF64268">
    <property type="entry name" value="PX domain"/>
    <property type="match status" value="1"/>
</dbReference>
<protein>
    <recommendedName>
        <fullName evidence="9">Phox-like protein</fullName>
    </recommendedName>
</protein>
<dbReference type="InterPro" id="IPR036871">
    <property type="entry name" value="PX_dom_sf"/>
</dbReference>
<accession>A0A8E2JFR9</accession>
<dbReference type="GO" id="GO:0016192">
    <property type="term" value="P:vesicle-mediated transport"/>
    <property type="evidence" value="ECO:0007669"/>
    <property type="project" value="UniProtKB-ARBA"/>
</dbReference>
<proteinExistence type="predicted"/>
<comment type="subcellular location">
    <subcellularLocation>
        <location evidence="1">Vacuole</location>
    </subcellularLocation>
</comment>
<dbReference type="GO" id="GO:0097576">
    <property type="term" value="P:vacuole fusion"/>
    <property type="evidence" value="ECO:0007669"/>
    <property type="project" value="UniProtKB-ARBA"/>
</dbReference>
<comment type="function">
    <text evidence="4">Essential for proper morphogenesis of the vacuole. May exist as structural reinforcement on the surface of the vacuolar membrane and be required for maintenance against rupture by osmotic pressure.</text>
</comment>
<evidence type="ECO:0000313" key="8">
    <source>
        <dbReference type="Proteomes" id="UP000250266"/>
    </source>
</evidence>
<dbReference type="InterPro" id="IPR000727">
    <property type="entry name" value="T_SNARE_dom"/>
</dbReference>
<dbReference type="PROSITE" id="PS50192">
    <property type="entry name" value="T_SNARE"/>
    <property type="match status" value="1"/>
</dbReference>
<dbReference type="Gene3D" id="3.30.1520.10">
    <property type="entry name" value="Phox-like domain"/>
    <property type="match status" value="1"/>
</dbReference>
<evidence type="ECO:0000256" key="4">
    <source>
        <dbReference type="ARBA" id="ARBA00054927"/>
    </source>
</evidence>
<organism evidence="7 8">
    <name type="scientific">Lepidopterella palustris CBS 459.81</name>
    <dbReference type="NCBI Taxonomy" id="1314670"/>
    <lineage>
        <taxon>Eukaryota</taxon>
        <taxon>Fungi</taxon>
        <taxon>Dikarya</taxon>
        <taxon>Ascomycota</taxon>
        <taxon>Pezizomycotina</taxon>
        <taxon>Dothideomycetes</taxon>
        <taxon>Pleosporomycetidae</taxon>
        <taxon>Mytilinidiales</taxon>
        <taxon>Argynnaceae</taxon>
        <taxon>Lepidopterella</taxon>
    </lineage>
</organism>
<dbReference type="EMBL" id="KV744947">
    <property type="protein sequence ID" value="OCK80762.1"/>
    <property type="molecule type" value="Genomic_DNA"/>
</dbReference>
<reference evidence="7 8" key="1">
    <citation type="journal article" date="2016" name="Nat. Commun.">
        <title>Ectomycorrhizal ecology is imprinted in the genome of the dominant symbiotic fungus Cenococcum geophilum.</title>
        <authorList>
            <consortium name="DOE Joint Genome Institute"/>
            <person name="Peter M."/>
            <person name="Kohler A."/>
            <person name="Ohm R.A."/>
            <person name="Kuo A."/>
            <person name="Krutzmann J."/>
            <person name="Morin E."/>
            <person name="Arend M."/>
            <person name="Barry K.W."/>
            <person name="Binder M."/>
            <person name="Choi C."/>
            <person name="Clum A."/>
            <person name="Copeland A."/>
            <person name="Grisel N."/>
            <person name="Haridas S."/>
            <person name="Kipfer T."/>
            <person name="LaButti K."/>
            <person name="Lindquist E."/>
            <person name="Lipzen A."/>
            <person name="Maire R."/>
            <person name="Meier B."/>
            <person name="Mihaltcheva S."/>
            <person name="Molinier V."/>
            <person name="Murat C."/>
            <person name="Poggeler S."/>
            <person name="Quandt C.A."/>
            <person name="Sperisen C."/>
            <person name="Tritt A."/>
            <person name="Tisserant E."/>
            <person name="Crous P.W."/>
            <person name="Henrissat B."/>
            <person name="Nehls U."/>
            <person name="Egli S."/>
            <person name="Spatafora J.W."/>
            <person name="Grigoriev I.V."/>
            <person name="Martin F.M."/>
        </authorList>
    </citation>
    <scope>NUCLEOTIDE SEQUENCE [LARGE SCALE GENOMIC DNA]</scope>
    <source>
        <strain evidence="7 8">CBS 459.81</strain>
    </source>
</reference>
<dbReference type="SUPFAM" id="SSF58038">
    <property type="entry name" value="SNARE fusion complex"/>
    <property type="match status" value="1"/>
</dbReference>
<keyword evidence="3" id="KW-0175">Coiled coil</keyword>
<evidence type="ECO:0000256" key="3">
    <source>
        <dbReference type="ARBA" id="ARBA00023054"/>
    </source>
</evidence>
<feature type="domain" description="PX" evidence="6">
    <location>
        <begin position="3"/>
        <end position="127"/>
    </location>
</feature>
<dbReference type="FunFam" id="1.20.5.110:FF:000058">
    <property type="entry name" value="VAM7p Vacuolar SNARE protein"/>
    <property type="match status" value="1"/>
</dbReference>